<reference evidence="2" key="1">
    <citation type="submission" date="2017-09" db="EMBL/GenBank/DDBJ databases">
        <title>Depth-based differentiation of microbial function through sediment-hosted aquifers and enrichment of novel symbionts in the deep terrestrial subsurface.</title>
        <authorList>
            <person name="Probst A.J."/>
            <person name="Ladd B."/>
            <person name="Jarett J.K."/>
            <person name="Geller-Mcgrath D.E."/>
            <person name="Sieber C.M.K."/>
            <person name="Emerson J.B."/>
            <person name="Anantharaman K."/>
            <person name="Thomas B.C."/>
            <person name="Malmstrom R."/>
            <person name="Stieglmeier M."/>
            <person name="Klingl A."/>
            <person name="Woyke T."/>
            <person name="Ryan C.M."/>
            <person name="Banfield J.F."/>
        </authorList>
    </citation>
    <scope>NUCLEOTIDE SEQUENCE [LARGE SCALE GENOMIC DNA]</scope>
</reference>
<evidence type="ECO:0000313" key="1">
    <source>
        <dbReference type="EMBL" id="PIZ17880.1"/>
    </source>
</evidence>
<accession>A0A2M7SEI1</accession>
<dbReference type="EMBL" id="PFMR01000075">
    <property type="protein sequence ID" value="PIZ17880.1"/>
    <property type="molecule type" value="Genomic_DNA"/>
</dbReference>
<proteinExistence type="predicted"/>
<name>A0A2M7SEI1_9BACT</name>
<organism evidence="1 2">
    <name type="scientific">Candidatus Desantisbacteria bacterium CG_4_10_14_0_8_um_filter_48_22</name>
    <dbReference type="NCBI Taxonomy" id="1974543"/>
    <lineage>
        <taxon>Bacteria</taxon>
        <taxon>Candidatus Desantisiibacteriota</taxon>
    </lineage>
</organism>
<sequence length="245" mass="28742">MRLELRWRKEKDKADLEKVLKKYIDSLKEGVKRKKFSFSEIKPRDIFADIHLRNKEKRIFSWRSGNREVLNLVAQCNECHNIIMAQVSVTEKDAEKIPEIFAGLEDHAQGDLAQWAVYDFKFSMPAYYTLDKFSLRSGYLEFNFLGPGAELKLRRWGLAGMLLKGMALEKWAAGVAPKTLKREFSKIVKKEEPLHEIVELALKRWSWFAFYARRCTEVNKIYALEYNGRKEEALFSRIAAKIQCH</sequence>
<comment type="caution">
    <text evidence="1">The sequence shown here is derived from an EMBL/GenBank/DDBJ whole genome shotgun (WGS) entry which is preliminary data.</text>
</comment>
<dbReference type="AlphaFoldDB" id="A0A2M7SEI1"/>
<evidence type="ECO:0000313" key="2">
    <source>
        <dbReference type="Proteomes" id="UP000229307"/>
    </source>
</evidence>
<gene>
    <name evidence="1" type="ORF">COY52_02325</name>
</gene>
<protein>
    <submittedName>
        <fullName evidence="1">Uncharacterized protein</fullName>
    </submittedName>
</protein>
<dbReference type="Proteomes" id="UP000229307">
    <property type="component" value="Unassembled WGS sequence"/>
</dbReference>